<dbReference type="AlphaFoldDB" id="A0A2Z7DH97"/>
<dbReference type="InterPro" id="IPR019358">
    <property type="entry name" value="NEMP_fam"/>
</dbReference>
<keyword evidence="11" id="KW-1185">Reference proteome</keyword>
<dbReference type="EMBL" id="KQ987736">
    <property type="protein sequence ID" value="KZV57023.1"/>
    <property type="molecule type" value="Genomic_DNA"/>
</dbReference>
<feature type="compositionally biased region" description="Polar residues" evidence="8">
    <location>
        <begin position="306"/>
        <end position="315"/>
    </location>
</feature>
<protein>
    <recommendedName>
        <fullName evidence="12">Transmembrane protein 194A</fullName>
    </recommendedName>
</protein>
<organism evidence="10 11">
    <name type="scientific">Dorcoceras hygrometricum</name>
    <dbReference type="NCBI Taxonomy" id="472368"/>
    <lineage>
        <taxon>Eukaryota</taxon>
        <taxon>Viridiplantae</taxon>
        <taxon>Streptophyta</taxon>
        <taxon>Embryophyta</taxon>
        <taxon>Tracheophyta</taxon>
        <taxon>Spermatophyta</taxon>
        <taxon>Magnoliopsida</taxon>
        <taxon>eudicotyledons</taxon>
        <taxon>Gunneridae</taxon>
        <taxon>Pentapetalae</taxon>
        <taxon>asterids</taxon>
        <taxon>lamiids</taxon>
        <taxon>Lamiales</taxon>
        <taxon>Gesneriaceae</taxon>
        <taxon>Didymocarpoideae</taxon>
        <taxon>Trichosporeae</taxon>
        <taxon>Loxocarpinae</taxon>
        <taxon>Dorcoceras</taxon>
    </lineage>
</organism>
<dbReference type="Pfam" id="PF10225">
    <property type="entry name" value="NEMP"/>
    <property type="match status" value="1"/>
</dbReference>
<dbReference type="GO" id="GO:0005637">
    <property type="term" value="C:nuclear inner membrane"/>
    <property type="evidence" value="ECO:0007669"/>
    <property type="project" value="UniProtKB-SubCell"/>
</dbReference>
<evidence type="ECO:0000256" key="8">
    <source>
        <dbReference type="SAM" id="MobiDB-lite"/>
    </source>
</evidence>
<evidence type="ECO:0000256" key="5">
    <source>
        <dbReference type="ARBA" id="ARBA00022989"/>
    </source>
</evidence>
<comment type="subcellular location">
    <subcellularLocation>
        <location evidence="1">Nucleus inner membrane</location>
        <topology evidence="1">Multi-pass membrane protein</topology>
        <orientation evidence="1">Nucleoplasmic side</orientation>
    </subcellularLocation>
</comment>
<evidence type="ECO:0000256" key="7">
    <source>
        <dbReference type="ARBA" id="ARBA00023242"/>
    </source>
</evidence>
<keyword evidence="3 9" id="KW-0812">Transmembrane</keyword>
<feature type="transmembrane region" description="Helical" evidence="9">
    <location>
        <begin position="60"/>
        <end position="79"/>
    </location>
</feature>
<sequence>MCFHRNLSLGIAMCPLDKWERFTEGLWIKSMSPFDHKLLDIRMEGSYSETVQVSLSEEFFLYRVIFLFGGILMMALASWLSESLIFYYCGAMAVGVFLVALMVLFQGMKLLPTGRKSSLAIFLYSCFAGVGTFFLRYVPRLFRSLLIEVGLSEDIYDPVVLFLLVFVTIFGAWLGFWVVRKFVLTEDGSIDISVSRFVTWAIRVVSSVMILQSSVDPLLAAEALMCGIFISSVLKNLIQPKVVRHVYNSKTILEIALQFWMQNNTRNSCSKFSKVEKINHRKSPDPYTSPAKVTSVSKPLKGTPYPSGQVSTSHSPPRLSNADTFYSTFHGTADRRKFSKAEWNKFSRESTKQALEGLVSSPDFSKWAVAHADRITLAPKKEVEEKNRRWFGLF</sequence>
<accession>A0A2Z7DH97</accession>
<evidence type="ECO:0000256" key="2">
    <source>
        <dbReference type="ARBA" id="ARBA00005748"/>
    </source>
</evidence>
<evidence type="ECO:0000256" key="4">
    <source>
        <dbReference type="ARBA" id="ARBA00022729"/>
    </source>
</evidence>
<evidence type="ECO:0000313" key="10">
    <source>
        <dbReference type="EMBL" id="KZV57023.1"/>
    </source>
</evidence>
<keyword evidence="7" id="KW-0539">Nucleus</keyword>
<comment type="similarity">
    <text evidence="2">Belongs to the NEMP family.</text>
</comment>
<reference evidence="10 11" key="1">
    <citation type="journal article" date="2015" name="Proc. Natl. Acad. Sci. U.S.A.">
        <title>The resurrection genome of Boea hygrometrica: A blueprint for survival of dehydration.</title>
        <authorList>
            <person name="Xiao L."/>
            <person name="Yang G."/>
            <person name="Zhang L."/>
            <person name="Yang X."/>
            <person name="Zhao S."/>
            <person name="Ji Z."/>
            <person name="Zhou Q."/>
            <person name="Hu M."/>
            <person name="Wang Y."/>
            <person name="Chen M."/>
            <person name="Xu Y."/>
            <person name="Jin H."/>
            <person name="Xiao X."/>
            <person name="Hu G."/>
            <person name="Bao F."/>
            <person name="Hu Y."/>
            <person name="Wan P."/>
            <person name="Li L."/>
            <person name="Deng X."/>
            <person name="Kuang T."/>
            <person name="Xiang C."/>
            <person name="Zhu J.K."/>
            <person name="Oliver M.J."/>
            <person name="He Y."/>
        </authorList>
    </citation>
    <scope>NUCLEOTIDE SEQUENCE [LARGE SCALE GENOMIC DNA]</scope>
    <source>
        <strain evidence="11">cv. XS01</strain>
    </source>
</reference>
<evidence type="ECO:0008006" key="12">
    <source>
        <dbReference type="Google" id="ProtNLM"/>
    </source>
</evidence>
<feature type="transmembrane region" description="Helical" evidence="9">
    <location>
        <begin position="159"/>
        <end position="179"/>
    </location>
</feature>
<gene>
    <name evidence="10" type="ORF">F511_08181</name>
</gene>
<feature type="region of interest" description="Disordered" evidence="8">
    <location>
        <begin position="280"/>
        <end position="317"/>
    </location>
</feature>
<evidence type="ECO:0000256" key="1">
    <source>
        <dbReference type="ARBA" id="ARBA00004575"/>
    </source>
</evidence>
<dbReference type="PANTHER" id="PTHR31587:SF4">
    <property type="entry name" value="TRANSMEMBRANE PROTEIN (DUF2215)"/>
    <property type="match status" value="1"/>
</dbReference>
<dbReference type="PANTHER" id="PTHR31587">
    <property type="entry name" value="TRANSMEMBRANE PROTEIN (DUF2215)"/>
    <property type="match status" value="1"/>
</dbReference>
<evidence type="ECO:0000256" key="3">
    <source>
        <dbReference type="ARBA" id="ARBA00022692"/>
    </source>
</evidence>
<keyword evidence="4" id="KW-0732">Signal</keyword>
<evidence type="ECO:0000256" key="9">
    <source>
        <dbReference type="SAM" id="Phobius"/>
    </source>
</evidence>
<dbReference type="OrthoDB" id="1890267at2759"/>
<dbReference type="Proteomes" id="UP000250235">
    <property type="component" value="Unassembled WGS sequence"/>
</dbReference>
<feature type="transmembrane region" description="Helical" evidence="9">
    <location>
        <begin position="117"/>
        <end position="139"/>
    </location>
</feature>
<keyword evidence="6 9" id="KW-0472">Membrane</keyword>
<evidence type="ECO:0000313" key="11">
    <source>
        <dbReference type="Proteomes" id="UP000250235"/>
    </source>
</evidence>
<keyword evidence="5 9" id="KW-1133">Transmembrane helix</keyword>
<proteinExistence type="inferred from homology"/>
<evidence type="ECO:0000256" key="6">
    <source>
        <dbReference type="ARBA" id="ARBA00023136"/>
    </source>
</evidence>
<feature type="transmembrane region" description="Helical" evidence="9">
    <location>
        <begin position="85"/>
        <end position="105"/>
    </location>
</feature>
<name>A0A2Z7DH97_9LAMI</name>